<evidence type="ECO:0000256" key="1">
    <source>
        <dbReference type="SAM" id="MobiDB-lite"/>
    </source>
</evidence>
<evidence type="ECO:0000313" key="3">
    <source>
        <dbReference type="Proteomes" id="UP000006334"/>
    </source>
</evidence>
<dbReference type="Pfam" id="PF04250">
    <property type="entry name" value="DUF429"/>
    <property type="match status" value="1"/>
</dbReference>
<dbReference type="RefSeq" id="WP_008843559.1">
    <property type="nucleotide sequence ID" value="NZ_BAEN01000022.1"/>
</dbReference>
<dbReference type="AlphaFoldDB" id="K6Y686"/>
<dbReference type="Proteomes" id="UP000006334">
    <property type="component" value="Unassembled WGS sequence"/>
</dbReference>
<dbReference type="InterPro" id="IPR007362">
    <property type="entry name" value="DUF429"/>
</dbReference>
<dbReference type="eggNOG" id="ENOG5033JK7">
    <property type="taxonomic scope" value="Bacteria"/>
</dbReference>
<sequence length="334" mass="37258">MDVFIGIDVACAKGKYLPLVICTQENGRLIPFPLASYPIKPPRGLGNARTLDDKVNQAFAENVASYIETVCDAFYLSPIRIGIDSPLLPRDNHLDRRFAEQALDRASISCYTTPSADDFKVIKAKGIAHLEAGKPIQNLPHAHQIFMLLGFALNERLSKVAECIEVYPHATVKQLGVADIHKSKGNQAELQLSAMSHYTGWPKTDDDWSQADSMCLGPMHDRVDAYSAAWVASLPEQERICFGDPEKGDAIWIPKVEPFNSPAIKLPTKPKPTTKKKQSVSNAGHQRSCPACHQHEFKRWPFGWDAHAAHRCTGLTEVEPEARKKEFKRRFMSS</sequence>
<organism evidence="2 3">
    <name type="scientific">Aliiglaciecola lipolytica E3</name>
    <dbReference type="NCBI Taxonomy" id="1127673"/>
    <lineage>
        <taxon>Bacteria</taxon>
        <taxon>Pseudomonadati</taxon>
        <taxon>Pseudomonadota</taxon>
        <taxon>Gammaproteobacteria</taxon>
        <taxon>Alteromonadales</taxon>
        <taxon>Alteromonadaceae</taxon>
        <taxon>Aliiglaciecola</taxon>
    </lineage>
</organism>
<accession>K6Y686</accession>
<evidence type="ECO:0008006" key="4">
    <source>
        <dbReference type="Google" id="ProtNLM"/>
    </source>
</evidence>
<keyword evidence="3" id="KW-1185">Reference proteome</keyword>
<dbReference type="STRING" id="1127673.GLIP_1100"/>
<name>K6Y686_9ALTE</name>
<feature type="region of interest" description="Disordered" evidence="1">
    <location>
        <begin position="262"/>
        <end position="287"/>
    </location>
</feature>
<reference evidence="2 3" key="1">
    <citation type="journal article" date="2017" name="Antonie Van Leeuwenhoek">
        <title>Rhizobium rhizosphaerae sp. nov., a novel species isolated from rice rhizosphere.</title>
        <authorList>
            <person name="Zhao J.J."/>
            <person name="Zhang J."/>
            <person name="Zhang R.J."/>
            <person name="Zhang C.W."/>
            <person name="Yin H.Q."/>
            <person name="Zhang X.X."/>
        </authorList>
    </citation>
    <scope>NUCLEOTIDE SEQUENCE [LARGE SCALE GENOMIC DNA]</scope>
    <source>
        <strain evidence="2 3">E3</strain>
    </source>
</reference>
<proteinExistence type="predicted"/>
<evidence type="ECO:0000313" key="2">
    <source>
        <dbReference type="EMBL" id="GAC13742.1"/>
    </source>
</evidence>
<dbReference type="OrthoDB" id="6335802at2"/>
<gene>
    <name evidence="2" type="ORF">GLIP_1100</name>
</gene>
<comment type="caution">
    <text evidence="2">The sequence shown here is derived from an EMBL/GenBank/DDBJ whole genome shotgun (WGS) entry which is preliminary data.</text>
</comment>
<protein>
    <recommendedName>
        <fullName evidence="4">DUF429 domain-containing protein</fullName>
    </recommendedName>
</protein>
<dbReference type="EMBL" id="BAEN01000022">
    <property type="protein sequence ID" value="GAC13742.1"/>
    <property type="molecule type" value="Genomic_DNA"/>
</dbReference>